<dbReference type="EMBL" id="CYPR01000121">
    <property type="protein sequence ID" value="CUH39203.1"/>
    <property type="molecule type" value="Genomic_DNA"/>
</dbReference>
<dbReference type="Pfam" id="PF03610">
    <property type="entry name" value="EIIA-man"/>
    <property type="match status" value="1"/>
</dbReference>
<dbReference type="InterPro" id="IPR036662">
    <property type="entry name" value="PTS_EIIA_man-typ_sf"/>
</dbReference>
<feature type="domain" description="PTS EIIA type-4" evidence="2">
    <location>
        <begin position="1"/>
        <end position="122"/>
    </location>
</feature>
<keyword evidence="1" id="KW-0808">Transferase</keyword>
<evidence type="ECO:0000256" key="1">
    <source>
        <dbReference type="ARBA" id="ARBA00022679"/>
    </source>
</evidence>
<dbReference type="GO" id="GO:0009401">
    <property type="term" value="P:phosphoenolpyruvate-dependent sugar phosphotransferase system"/>
    <property type="evidence" value="ECO:0007669"/>
    <property type="project" value="InterPro"/>
</dbReference>
<dbReference type="Gene3D" id="3.40.50.510">
    <property type="entry name" value="Phosphotransferase system, mannose-type IIA component"/>
    <property type="match status" value="1"/>
</dbReference>
<dbReference type="PANTHER" id="PTHR33799:SF1">
    <property type="entry name" value="PTS SYSTEM MANNOSE-SPECIFIC EIIAB COMPONENT-RELATED"/>
    <property type="match status" value="1"/>
</dbReference>
<organism evidence="3 4">
    <name type="scientific">Jannaschia seosinensis</name>
    <dbReference type="NCBI Taxonomy" id="313367"/>
    <lineage>
        <taxon>Bacteria</taxon>
        <taxon>Pseudomonadati</taxon>
        <taxon>Pseudomonadota</taxon>
        <taxon>Alphaproteobacteria</taxon>
        <taxon>Rhodobacterales</taxon>
        <taxon>Roseobacteraceae</taxon>
        <taxon>Jannaschia</taxon>
    </lineage>
</organism>
<dbReference type="SUPFAM" id="SSF53062">
    <property type="entry name" value="PTS system fructose IIA component-like"/>
    <property type="match status" value="1"/>
</dbReference>
<dbReference type="GO" id="GO:0016020">
    <property type="term" value="C:membrane"/>
    <property type="evidence" value="ECO:0007669"/>
    <property type="project" value="InterPro"/>
</dbReference>
<gene>
    <name evidence="3" type="ORF">JSE7799_01926</name>
</gene>
<dbReference type="InterPro" id="IPR004701">
    <property type="entry name" value="PTS_EIIA_man-typ"/>
</dbReference>
<accession>A0A0M7BBB4</accession>
<dbReference type="PANTHER" id="PTHR33799">
    <property type="entry name" value="PTS PERMEASE-RELATED-RELATED"/>
    <property type="match status" value="1"/>
</dbReference>
<keyword evidence="4" id="KW-1185">Reference proteome</keyword>
<name>A0A0M7BBB4_9RHOB</name>
<dbReference type="RefSeq" id="WP_055663428.1">
    <property type="nucleotide sequence ID" value="NZ_CYPR01000121.1"/>
</dbReference>
<sequence length="130" mass="13653">MIGIVIVAHGGLAEEYRRAVEHVIGPQDGFRAISVGASCDRTDKKAEICAAVDSVDDGDGVVVVTDIFGGSPSNLSMCACRPDDRVIFYGANLPALIKLARSRRKPLHEAVTLAKAAGTRYMDVAQGPAA</sequence>
<dbReference type="GO" id="GO:0016740">
    <property type="term" value="F:transferase activity"/>
    <property type="evidence" value="ECO:0007669"/>
    <property type="project" value="UniProtKB-KW"/>
</dbReference>
<dbReference type="PROSITE" id="PS51096">
    <property type="entry name" value="PTS_EIIA_TYPE_4"/>
    <property type="match status" value="1"/>
</dbReference>
<proteinExistence type="predicted"/>
<dbReference type="OrthoDB" id="9794368at2"/>
<reference evidence="3 4" key="1">
    <citation type="submission" date="2015-09" db="EMBL/GenBank/DDBJ databases">
        <authorList>
            <person name="Jackson K.R."/>
            <person name="Lunt B.L."/>
            <person name="Fisher J.N.B."/>
            <person name="Gardner A.V."/>
            <person name="Bailey M.E."/>
            <person name="Deus L.M."/>
            <person name="Earl A.S."/>
            <person name="Gibby P.D."/>
            <person name="Hartmann K.A."/>
            <person name="Liu J.E."/>
            <person name="Manci A.M."/>
            <person name="Nielsen D.A."/>
            <person name="Solomon M.B."/>
            <person name="Breakwell D.P."/>
            <person name="Burnett S.H."/>
            <person name="Grose J.H."/>
        </authorList>
    </citation>
    <scope>NUCLEOTIDE SEQUENCE [LARGE SCALE GENOMIC DNA]</scope>
    <source>
        <strain evidence="3 4">CECT 7799</strain>
    </source>
</reference>
<dbReference type="Proteomes" id="UP000049455">
    <property type="component" value="Unassembled WGS sequence"/>
</dbReference>
<evidence type="ECO:0000313" key="3">
    <source>
        <dbReference type="EMBL" id="CUH39203.1"/>
    </source>
</evidence>
<dbReference type="STRING" id="313367.JSE7799_01926"/>
<evidence type="ECO:0000259" key="2">
    <source>
        <dbReference type="PROSITE" id="PS51096"/>
    </source>
</evidence>
<dbReference type="InterPro" id="IPR051471">
    <property type="entry name" value="Bacterial_PTS_sugar_comp"/>
</dbReference>
<evidence type="ECO:0000313" key="4">
    <source>
        <dbReference type="Proteomes" id="UP000049455"/>
    </source>
</evidence>
<protein>
    <submittedName>
        <fullName evidence="3">PTS system mannose-specific transporter subunits IIAB</fullName>
    </submittedName>
</protein>
<dbReference type="AlphaFoldDB" id="A0A0M7BBB4"/>